<gene>
    <name evidence="3" type="ORF">D9R14_03885</name>
</gene>
<dbReference type="InterPro" id="IPR029063">
    <property type="entry name" value="SAM-dependent_MTases_sf"/>
</dbReference>
<evidence type="ECO:0000313" key="4">
    <source>
        <dbReference type="Proteomes" id="UP000269692"/>
    </source>
</evidence>
<dbReference type="InterPro" id="IPR006342">
    <property type="entry name" value="FkbM_mtfrase"/>
</dbReference>
<name>A0A3L7ANZ0_9HYPH</name>
<dbReference type="PANTHER" id="PTHR34203:SF15">
    <property type="entry name" value="SLL1173 PROTEIN"/>
    <property type="match status" value="1"/>
</dbReference>
<dbReference type="GO" id="GO:0008168">
    <property type="term" value="F:methyltransferase activity"/>
    <property type="evidence" value="ECO:0007669"/>
    <property type="project" value="UniProtKB-KW"/>
</dbReference>
<dbReference type="NCBIfam" id="TIGR01444">
    <property type="entry name" value="fkbM_fam"/>
    <property type="match status" value="1"/>
</dbReference>
<dbReference type="AlphaFoldDB" id="A0A3L7ANZ0"/>
<protein>
    <submittedName>
        <fullName evidence="3">FkbM family methyltransferase</fullName>
    </submittedName>
</protein>
<organism evidence="3 4">
    <name type="scientific">Xanthobacter tagetidis</name>
    <dbReference type="NCBI Taxonomy" id="60216"/>
    <lineage>
        <taxon>Bacteria</taxon>
        <taxon>Pseudomonadati</taxon>
        <taxon>Pseudomonadota</taxon>
        <taxon>Alphaproteobacteria</taxon>
        <taxon>Hyphomicrobiales</taxon>
        <taxon>Xanthobacteraceae</taxon>
        <taxon>Xanthobacter</taxon>
    </lineage>
</organism>
<feature type="region of interest" description="Disordered" evidence="1">
    <location>
        <begin position="1"/>
        <end position="23"/>
    </location>
</feature>
<keyword evidence="4" id="KW-1185">Reference proteome</keyword>
<feature type="domain" description="Methyltransferase FkbM" evidence="2">
    <location>
        <begin position="116"/>
        <end position="251"/>
    </location>
</feature>
<accession>A0A3L7ANZ0</accession>
<dbReference type="SUPFAM" id="SSF53335">
    <property type="entry name" value="S-adenosyl-L-methionine-dependent methyltransferases"/>
    <property type="match status" value="1"/>
</dbReference>
<reference evidence="3 4" key="1">
    <citation type="submission" date="2018-10" db="EMBL/GenBank/DDBJ databases">
        <title>Xanthobacter tagetidis genome sequencing and assembly.</title>
        <authorList>
            <person name="Maclea K.S."/>
            <person name="Goen A.E."/>
            <person name="Fatima S.A."/>
        </authorList>
    </citation>
    <scope>NUCLEOTIDE SEQUENCE [LARGE SCALE GENOMIC DNA]</scope>
    <source>
        <strain evidence="3 4">ATCC 700314</strain>
    </source>
</reference>
<evidence type="ECO:0000259" key="2">
    <source>
        <dbReference type="Pfam" id="PF05050"/>
    </source>
</evidence>
<dbReference type="Proteomes" id="UP000269692">
    <property type="component" value="Unassembled WGS sequence"/>
</dbReference>
<dbReference type="Pfam" id="PF05050">
    <property type="entry name" value="Methyltransf_21"/>
    <property type="match status" value="1"/>
</dbReference>
<dbReference type="Gene3D" id="3.40.50.150">
    <property type="entry name" value="Vaccinia Virus protein VP39"/>
    <property type="match status" value="1"/>
</dbReference>
<sequence>MDLTRPKRNNLRHSPPGGARMRTKAKDRLRHTVRLARRHLLTSWFRVVKPQIVKINGIKLKVDPRWPATMRDAFYKGSYEHSEYHLVSTVLTPSDRVLEIGAAVGFIGMRCCQIVGSSNVVSIEANPDICAIARENYALNGLSPTLINAAITSTSQSEVEFFISDHFWASSLSDKDGTTHAIKVRGVSFSEAVALYRPTALVMDVEGAEFEILKDSDLDSINKICIEFHPQFIDDTKITQIFSKFISAGFRIGLSESRGKVVYFHK</sequence>
<dbReference type="InterPro" id="IPR052514">
    <property type="entry name" value="SAM-dependent_MTase"/>
</dbReference>
<dbReference type="GO" id="GO:0032259">
    <property type="term" value="P:methylation"/>
    <property type="evidence" value="ECO:0007669"/>
    <property type="project" value="UniProtKB-KW"/>
</dbReference>
<comment type="caution">
    <text evidence="3">The sequence shown here is derived from an EMBL/GenBank/DDBJ whole genome shotgun (WGS) entry which is preliminary data.</text>
</comment>
<dbReference type="PANTHER" id="PTHR34203">
    <property type="entry name" value="METHYLTRANSFERASE, FKBM FAMILY PROTEIN"/>
    <property type="match status" value="1"/>
</dbReference>
<evidence type="ECO:0000313" key="3">
    <source>
        <dbReference type="EMBL" id="RLP81142.1"/>
    </source>
</evidence>
<proteinExistence type="predicted"/>
<evidence type="ECO:0000256" key="1">
    <source>
        <dbReference type="SAM" id="MobiDB-lite"/>
    </source>
</evidence>
<feature type="compositionally biased region" description="Basic residues" evidence="1">
    <location>
        <begin position="1"/>
        <end position="11"/>
    </location>
</feature>
<keyword evidence="3" id="KW-0808">Transferase</keyword>
<dbReference type="RefSeq" id="WP_121621994.1">
    <property type="nucleotide sequence ID" value="NZ_JACIIW010000003.1"/>
</dbReference>
<keyword evidence="3" id="KW-0489">Methyltransferase</keyword>
<dbReference type="OrthoDB" id="456767at2"/>
<dbReference type="EMBL" id="RCTF01000002">
    <property type="protein sequence ID" value="RLP81142.1"/>
    <property type="molecule type" value="Genomic_DNA"/>
</dbReference>